<dbReference type="EMBL" id="DF974409">
    <property type="protein sequence ID" value="GAU48351.1"/>
    <property type="molecule type" value="Genomic_DNA"/>
</dbReference>
<evidence type="ECO:0000313" key="2">
    <source>
        <dbReference type="EMBL" id="GAU48351.1"/>
    </source>
</evidence>
<dbReference type="PANTHER" id="PTHR36617">
    <property type="entry name" value="PROTEIN, PUTATIVE-RELATED"/>
    <property type="match status" value="1"/>
</dbReference>
<evidence type="ECO:0008006" key="4">
    <source>
        <dbReference type="Google" id="ProtNLM"/>
    </source>
</evidence>
<dbReference type="PANTHER" id="PTHR36617:SF5">
    <property type="entry name" value="OS05G0421675 PROTEIN"/>
    <property type="match status" value="1"/>
</dbReference>
<keyword evidence="1" id="KW-0472">Membrane</keyword>
<evidence type="ECO:0000313" key="3">
    <source>
        <dbReference type="Proteomes" id="UP000242715"/>
    </source>
</evidence>
<evidence type="ECO:0000256" key="1">
    <source>
        <dbReference type="SAM" id="Phobius"/>
    </source>
</evidence>
<proteinExistence type="predicted"/>
<keyword evidence="3" id="KW-1185">Reference proteome</keyword>
<keyword evidence="1" id="KW-0812">Transmembrane</keyword>
<name>A0A2Z6NVT7_TRISU</name>
<feature type="transmembrane region" description="Helical" evidence="1">
    <location>
        <begin position="278"/>
        <end position="298"/>
    </location>
</feature>
<dbReference type="Proteomes" id="UP000242715">
    <property type="component" value="Unassembled WGS sequence"/>
</dbReference>
<protein>
    <recommendedName>
        <fullName evidence="4">Reverse transcriptase zinc-binding domain-containing protein</fullName>
    </recommendedName>
</protein>
<feature type="transmembrane region" description="Helical" evidence="1">
    <location>
        <begin position="229"/>
        <end position="249"/>
    </location>
</feature>
<sequence length="313" mass="37031">MKIPWVSWKSICLRKEYRGLGVRQVREFNLALLGKWCWRMLVDRDELWFRVLVARYGVERGRLPDEGRRGSTWWREIARIREGSELGGSWFGDHVSKRVEDGLDTFFWTDPWVEGIPLCERFGRMFDLAENKGRTVAEMFTLGWGVDGEAWEWRRQLWVWEEEMLRECQTLFLHFTLQVQSSDRWQWQPDPVEGYTVRGAYQLLTSQVTHKNKPGYARHLISCSSPLRFWLWGGRVGTSSIYILQYFWISLDFGMLVDRRHPGVYHFHTRSPCSVYMFSRWISGAAFLYAAYLACVCLDRVDRKKSSLISGLL</sequence>
<dbReference type="AlphaFoldDB" id="A0A2Z6NVT7"/>
<organism evidence="2 3">
    <name type="scientific">Trifolium subterraneum</name>
    <name type="common">Subterranean clover</name>
    <dbReference type="NCBI Taxonomy" id="3900"/>
    <lineage>
        <taxon>Eukaryota</taxon>
        <taxon>Viridiplantae</taxon>
        <taxon>Streptophyta</taxon>
        <taxon>Embryophyta</taxon>
        <taxon>Tracheophyta</taxon>
        <taxon>Spermatophyta</taxon>
        <taxon>Magnoliopsida</taxon>
        <taxon>eudicotyledons</taxon>
        <taxon>Gunneridae</taxon>
        <taxon>Pentapetalae</taxon>
        <taxon>rosids</taxon>
        <taxon>fabids</taxon>
        <taxon>Fabales</taxon>
        <taxon>Fabaceae</taxon>
        <taxon>Papilionoideae</taxon>
        <taxon>50 kb inversion clade</taxon>
        <taxon>NPAAA clade</taxon>
        <taxon>Hologalegina</taxon>
        <taxon>IRL clade</taxon>
        <taxon>Trifolieae</taxon>
        <taxon>Trifolium</taxon>
    </lineage>
</organism>
<gene>
    <name evidence="2" type="ORF">TSUD_267760</name>
</gene>
<accession>A0A2Z6NVT7</accession>
<reference evidence="3" key="1">
    <citation type="journal article" date="2017" name="Front. Plant Sci.">
        <title>Climate Clever Clovers: New Paradigm to Reduce the Environmental Footprint of Ruminants by Breeding Low Methanogenic Forages Utilizing Haplotype Variation.</title>
        <authorList>
            <person name="Kaur P."/>
            <person name="Appels R."/>
            <person name="Bayer P.E."/>
            <person name="Keeble-Gagnere G."/>
            <person name="Wang J."/>
            <person name="Hirakawa H."/>
            <person name="Shirasawa K."/>
            <person name="Vercoe P."/>
            <person name="Stefanova K."/>
            <person name="Durmic Z."/>
            <person name="Nichols P."/>
            <person name="Revell C."/>
            <person name="Isobe S.N."/>
            <person name="Edwards D."/>
            <person name="Erskine W."/>
        </authorList>
    </citation>
    <scope>NUCLEOTIDE SEQUENCE [LARGE SCALE GENOMIC DNA]</scope>
    <source>
        <strain evidence="3">cv. Daliak</strain>
    </source>
</reference>
<keyword evidence="1" id="KW-1133">Transmembrane helix</keyword>